<accession>A0A382L0P5</accession>
<dbReference type="PANTHER" id="PTHR10906">
    <property type="entry name" value="SECY/SEC61-ALPHA FAMILY MEMBER"/>
    <property type="match status" value="1"/>
</dbReference>
<feature type="transmembrane region" description="Helical" evidence="9">
    <location>
        <begin position="234"/>
        <end position="251"/>
    </location>
</feature>
<keyword evidence="4 9" id="KW-0812">Transmembrane</keyword>
<evidence type="ECO:0000256" key="7">
    <source>
        <dbReference type="ARBA" id="ARBA00023010"/>
    </source>
</evidence>
<dbReference type="GO" id="GO:0015031">
    <property type="term" value="P:protein transport"/>
    <property type="evidence" value="ECO:0007669"/>
    <property type="project" value="UniProtKB-KW"/>
</dbReference>
<dbReference type="PROSITE" id="PS00756">
    <property type="entry name" value="SECY_2"/>
    <property type="match status" value="1"/>
</dbReference>
<feature type="transmembrane region" description="Helical" evidence="9">
    <location>
        <begin position="104"/>
        <end position="127"/>
    </location>
</feature>
<evidence type="ECO:0000256" key="4">
    <source>
        <dbReference type="ARBA" id="ARBA00022692"/>
    </source>
</evidence>
<feature type="transmembrane region" description="Helical" evidence="9">
    <location>
        <begin position="53"/>
        <end position="71"/>
    </location>
</feature>
<dbReference type="NCBIfam" id="TIGR00967">
    <property type="entry name" value="3a0501s007"/>
    <property type="match status" value="1"/>
</dbReference>
<comment type="similarity">
    <text evidence="2">Belongs to the SecY/SEC61-alpha family.</text>
</comment>
<dbReference type="Pfam" id="PF00344">
    <property type="entry name" value="SecY"/>
    <property type="match status" value="1"/>
</dbReference>
<dbReference type="HAMAP" id="MF_01465">
    <property type="entry name" value="SecY"/>
    <property type="match status" value="1"/>
</dbReference>
<dbReference type="GO" id="GO:0016020">
    <property type="term" value="C:membrane"/>
    <property type="evidence" value="ECO:0007669"/>
    <property type="project" value="UniProtKB-SubCell"/>
</dbReference>
<evidence type="ECO:0000256" key="2">
    <source>
        <dbReference type="ARBA" id="ARBA00005751"/>
    </source>
</evidence>
<organism evidence="10">
    <name type="scientific">marine metagenome</name>
    <dbReference type="NCBI Taxonomy" id="408172"/>
    <lineage>
        <taxon>unclassified sequences</taxon>
        <taxon>metagenomes</taxon>
        <taxon>ecological metagenomes</taxon>
    </lineage>
</organism>
<dbReference type="InterPro" id="IPR030659">
    <property type="entry name" value="SecY_CS"/>
</dbReference>
<protein>
    <recommendedName>
        <fullName evidence="11">Preprotein translocase subunit SecY</fullName>
    </recommendedName>
</protein>
<dbReference type="AlphaFoldDB" id="A0A382L0P5"/>
<evidence type="ECO:0008006" key="11">
    <source>
        <dbReference type="Google" id="ProtNLM"/>
    </source>
</evidence>
<feature type="transmembrane region" description="Helical" evidence="9">
    <location>
        <begin position="147"/>
        <end position="167"/>
    </location>
</feature>
<sequence>IMWLGEQITERGIGNGISLIIFIGIIAELPFAVKSEWNHYLINRGFSKSLIEEIFLLALIVIVVAFVVLLTQGQRRIPVQYAKRVVGRRVYGGQSTHIPLRINAAGVIPIIFAQSIMFLPGTLTQFWPQSELMQSMGTYFSTNSLFYWFFYGMMIIFFTYFYTAIVMDPNQLADNMKRHGGFIPGVRPGKRTAAYIDSILTRITLPGSFALAAVAVFPFFVIEQFNVTPSYSQFFGGTGLLIIVGVALDTLQQIESQLMTRHYEGFMKKGRIQGRR</sequence>
<evidence type="ECO:0000256" key="9">
    <source>
        <dbReference type="SAM" id="Phobius"/>
    </source>
</evidence>
<dbReference type="EMBL" id="UINC01083531">
    <property type="protein sequence ID" value="SVC29323.1"/>
    <property type="molecule type" value="Genomic_DNA"/>
</dbReference>
<dbReference type="InterPro" id="IPR023201">
    <property type="entry name" value="SecY_dom_sf"/>
</dbReference>
<dbReference type="SUPFAM" id="SSF103491">
    <property type="entry name" value="Preprotein translocase SecY subunit"/>
    <property type="match status" value="1"/>
</dbReference>
<keyword evidence="8 9" id="KW-0472">Membrane</keyword>
<evidence type="ECO:0000256" key="5">
    <source>
        <dbReference type="ARBA" id="ARBA00022927"/>
    </source>
</evidence>
<keyword evidence="6 9" id="KW-1133">Transmembrane helix</keyword>
<dbReference type="InterPro" id="IPR026593">
    <property type="entry name" value="SecY"/>
</dbReference>
<dbReference type="InterPro" id="IPR002208">
    <property type="entry name" value="SecY/SEC61-alpha"/>
</dbReference>
<dbReference type="PRINTS" id="PR00303">
    <property type="entry name" value="SECYTRNLCASE"/>
</dbReference>
<dbReference type="Gene3D" id="1.10.3370.10">
    <property type="entry name" value="SecY subunit domain"/>
    <property type="match status" value="1"/>
</dbReference>
<reference evidence="10" key="1">
    <citation type="submission" date="2018-05" db="EMBL/GenBank/DDBJ databases">
        <authorList>
            <person name="Lanie J.A."/>
            <person name="Ng W.-L."/>
            <person name="Kazmierczak K.M."/>
            <person name="Andrzejewski T.M."/>
            <person name="Davidsen T.M."/>
            <person name="Wayne K.J."/>
            <person name="Tettelin H."/>
            <person name="Glass J.I."/>
            <person name="Rusch D."/>
            <person name="Podicherti R."/>
            <person name="Tsui H.-C.T."/>
            <person name="Winkler M.E."/>
        </authorList>
    </citation>
    <scope>NUCLEOTIDE SEQUENCE</scope>
</reference>
<feature type="transmembrane region" description="Helical" evidence="9">
    <location>
        <begin position="199"/>
        <end position="222"/>
    </location>
</feature>
<proteinExistence type="inferred from homology"/>
<comment type="subcellular location">
    <subcellularLocation>
        <location evidence="1">Membrane</location>
        <topology evidence="1">Multi-pass membrane protein</topology>
    </subcellularLocation>
</comment>
<keyword evidence="7" id="KW-0811">Translocation</keyword>
<name>A0A382L0P5_9ZZZZ</name>
<evidence type="ECO:0000256" key="8">
    <source>
        <dbReference type="ARBA" id="ARBA00023136"/>
    </source>
</evidence>
<feature type="transmembrane region" description="Helical" evidence="9">
    <location>
        <begin position="12"/>
        <end position="33"/>
    </location>
</feature>
<evidence type="ECO:0000256" key="1">
    <source>
        <dbReference type="ARBA" id="ARBA00004141"/>
    </source>
</evidence>
<evidence type="ECO:0000256" key="3">
    <source>
        <dbReference type="ARBA" id="ARBA00022448"/>
    </source>
</evidence>
<gene>
    <name evidence="10" type="ORF">METZ01_LOCUS282177</name>
</gene>
<evidence type="ECO:0000256" key="6">
    <source>
        <dbReference type="ARBA" id="ARBA00022989"/>
    </source>
</evidence>
<feature type="non-terminal residue" evidence="10">
    <location>
        <position position="1"/>
    </location>
</feature>
<evidence type="ECO:0000313" key="10">
    <source>
        <dbReference type="EMBL" id="SVC29323.1"/>
    </source>
</evidence>
<keyword evidence="5" id="KW-0653">Protein transport</keyword>
<keyword evidence="3" id="KW-0813">Transport</keyword>